<accession>A0A7S4APK4</accession>
<gene>
    <name evidence="1" type="ORF">PAUS00366_LOCUS14437</name>
</gene>
<protein>
    <submittedName>
        <fullName evidence="1">Uncharacterized protein</fullName>
    </submittedName>
</protein>
<proteinExistence type="predicted"/>
<name>A0A7S4APK4_9STRA</name>
<sequence length="123" mass="14185">MVTGKTHNSNTVNVRNNVNVPPTVLPFQEHLTQWTKDFVTLGVGDHVLYKGADDDMLVYQATIATVYAGDNELKIQPLRNNVNIEYDGDNHVRPTTLFVHLDEIQFYRLLQERNFVWALWEAD</sequence>
<dbReference type="EMBL" id="HBIX01020458">
    <property type="protein sequence ID" value="CAE0721682.1"/>
    <property type="molecule type" value="Transcribed_RNA"/>
</dbReference>
<evidence type="ECO:0000313" key="1">
    <source>
        <dbReference type="EMBL" id="CAE0721682.1"/>
    </source>
</evidence>
<reference evidence="1" key="1">
    <citation type="submission" date="2021-01" db="EMBL/GenBank/DDBJ databases">
        <authorList>
            <person name="Corre E."/>
            <person name="Pelletier E."/>
            <person name="Niang G."/>
            <person name="Scheremetjew M."/>
            <person name="Finn R."/>
            <person name="Kale V."/>
            <person name="Holt S."/>
            <person name="Cochrane G."/>
            <person name="Meng A."/>
            <person name="Brown T."/>
            <person name="Cohen L."/>
        </authorList>
    </citation>
    <scope>NUCLEOTIDE SEQUENCE</scope>
    <source>
        <strain evidence="1">10249 10 AB</strain>
    </source>
</reference>
<dbReference type="AlphaFoldDB" id="A0A7S4APK4"/>
<organism evidence="1">
    <name type="scientific">Pseudo-nitzschia australis</name>
    <dbReference type="NCBI Taxonomy" id="44445"/>
    <lineage>
        <taxon>Eukaryota</taxon>
        <taxon>Sar</taxon>
        <taxon>Stramenopiles</taxon>
        <taxon>Ochrophyta</taxon>
        <taxon>Bacillariophyta</taxon>
        <taxon>Bacillariophyceae</taxon>
        <taxon>Bacillariophycidae</taxon>
        <taxon>Bacillariales</taxon>
        <taxon>Bacillariaceae</taxon>
        <taxon>Pseudo-nitzschia</taxon>
    </lineage>
</organism>